<dbReference type="FunFam" id="3.30.565.10:FF:000006">
    <property type="entry name" value="Sensor histidine kinase WalK"/>
    <property type="match status" value="1"/>
</dbReference>
<keyword evidence="4 10" id="KW-0808">Transferase</keyword>
<sequence>MIKFRFEYGMILIYLLLGSGWILFSDELTELLAPNPEVAAHFQTYKGLFYVFVTALLFYGFLRKHLQKLRKAEEKALESDRLKSGFLANVSHEIRTPMNGVMGFAELLKDESLTNEQRLEYISVIERSGERMLDLINDIVNISMIDTGQVRLHLSNVDTSELVTSLAALFEPAAIEKGVSLKFSPCSGDGMVGNLLLDREKVICVLSILIKNALKYTSKGSIEVSCRREADIVRFTVKDTGIGIPEGQLEAIFKRFVQVNMSYTKTYDGAGLGLAIAKSFVEIMGGKIWAESYQGSGSIFNFTIPYKTSKDLIK</sequence>
<dbReference type="InterPro" id="IPR003594">
    <property type="entry name" value="HATPase_dom"/>
</dbReference>
<dbReference type="InterPro" id="IPR050736">
    <property type="entry name" value="Sensor_HK_Regulatory"/>
</dbReference>
<evidence type="ECO:0000256" key="1">
    <source>
        <dbReference type="ARBA" id="ARBA00000085"/>
    </source>
</evidence>
<evidence type="ECO:0000256" key="3">
    <source>
        <dbReference type="ARBA" id="ARBA00022553"/>
    </source>
</evidence>
<dbReference type="Gene3D" id="1.10.287.130">
    <property type="match status" value="1"/>
</dbReference>
<comment type="caution">
    <text evidence="10">The sequence shown here is derived from an EMBL/GenBank/DDBJ whole genome shotgun (WGS) entry which is preliminary data.</text>
</comment>
<dbReference type="InterPro" id="IPR004358">
    <property type="entry name" value="Sig_transdc_His_kin-like_C"/>
</dbReference>
<dbReference type="SMART" id="SM00387">
    <property type="entry name" value="HATPase_c"/>
    <property type="match status" value="1"/>
</dbReference>
<dbReference type="GO" id="GO:0000155">
    <property type="term" value="F:phosphorelay sensor kinase activity"/>
    <property type="evidence" value="ECO:0007669"/>
    <property type="project" value="InterPro"/>
</dbReference>
<dbReference type="FunFam" id="1.10.287.130:FF:000001">
    <property type="entry name" value="Two-component sensor histidine kinase"/>
    <property type="match status" value="1"/>
</dbReference>
<dbReference type="PROSITE" id="PS50109">
    <property type="entry name" value="HIS_KIN"/>
    <property type="match status" value="1"/>
</dbReference>
<accession>A0A644UH27</accession>
<protein>
    <recommendedName>
        <fullName evidence="2">histidine kinase</fullName>
        <ecNumber evidence="2">2.7.13.3</ecNumber>
    </recommendedName>
</protein>
<evidence type="ECO:0000256" key="2">
    <source>
        <dbReference type="ARBA" id="ARBA00012438"/>
    </source>
</evidence>
<keyword evidence="3" id="KW-0597">Phosphoprotein</keyword>
<keyword evidence="6" id="KW-0902">Two-component regulatory system</keyword>
<dbReference type="PANTHER" id="PTHR43711:SF31">
    <property type="entry name" value="HISTIDINE KINASE"/>
    <property type="match status" value="1"/>
</dbReference>
<keyword evidence="8" id="KW-0812">Transmembrane</keyword>
<dbReference type="EC" id="2.7.13.3" evidence="2"/>
<evidence type="ECO:0000256" key="4">
    <source>
        <dbReference type="ARBA" id="ARBA00022679"/>
    </source>
</evidence>
<evidence type="ECO:0000259" key="9">
    <source>
        <dbReference type="PROSITE" id="PS50109"/>
    </source>
</evidence>
<dbReference type="Pfam" id="PF00512">
    <property type="entry name" value="HisKA"/>
    <property type="match status" value="1"/>
</dbReference>
<keyword evidence="8" id="KW-1133">Transmembrane helix</keyword>
<dbReference type="InterPro" id="IPR003661">
    <property type="entry name" value="HisK_dim/P_dom"/>
</dbReference>
<reference evidence="10" key="1">
    <citation type="submission" date="2019-08" db="EMBL/GenBank/DDBJ databases">
        <authorList>
            <person name="Kucharzyk K."/>
            <person name="Murdoch R.W."/>
            <person name="Higgins S."/>
            <person name="Loffler F."/>
        </authorList>
    </citation>
    <scope>NUCLEOTIDE SEQUENCE</scope>
</reference>
<name>A0A644UH27_9ZZZZ</name>
<feature type="domain" description="Histidine kinase" evidence="9">
    <location>
        <begin position="89"/>
        <end position="308"/>
    </location>
</feature>
<dbReference type="SMART" id="SM00388">
    <property type="entry name" value="HisKA"/>
    <property type="match status" value="1"/>
</dbReference>
<evidence type="ECO:0000256" key="5">
    <source>
        <dbReference type="ARBA" id="ARBA00022777"/>
    </source>
</evidence>
<keyword evidence="5 10" id="KW-0418">Kinase</keyword>
<gene>
    <name evidence="10" type="primary">rcsC_45</name>
    <name evidence="10" type="ORF">SDC9_24160</name>
</gene>
<keyword evidence="7 8" id="KW-0472">Membrane</keyword>
<proteinExistence type="predicted"/>
<dbReference type="CDD" id="cd00082">
    <property type="entry name" value="HisKA"/>
    <property type="match status" value="1"/>
</dbReference>
<evidence type="ECO:0000256" key="6">
    <source>
        <dbReference type="ARBA" id="ARBA00023012"/>
    </source>
</evidence>
<dbReference type="InterPro" id="IPR005467">
    <property type="entry name" value="His_kinase_dom"/>
</dbReference>
<dbReference type="AlphaFoldDB" id="A0A644UH27"/>
<dbReference type="Pfam" id="PF02518">
    <property type="entry name" value="HATPase_c"/>
    <property type="match status" value="1"/>
</dbReference>
<feature type="transmembrane region" description="Helical" evidence="8">
    <location>
        <begin position="7"/>
        <end position="24"/>
    </location>
</feature>
<organism evidence="10">
    <name type="scientific">bioreactor metagenome</name>
    <dbReference type="NCBI Taxonomy" id="1076179"/>
    <lineage>
        <taxon>unclassified sequences</taxon>
        <taxon>metagenomes</taxon>
        <taxon>ecological metagenomes</taxon>
    </lineage>
</organism>
<dbReference type="Gene3D" id="3.30.565.10">
    <property type="entry name" value="Histidine kinase-like ATPase, C-terminal domain"/>
    <property type="match status" value="1"/>
</dbReference>
<dbReference type="InterPro" id="IPR036890">
    <property type="entry name" value="HATPase_C_sf"/>
</dbReference>
<dbReference type="SUPFAM" id="SSF47384">
    <property type="entry name" value="Homodimeric domain of signal transducing histidine kinase"/>
    <property type="match status" value="1"/>
</dbReference>
<dbReference type="CDD" id="cd16922">
    <property type="entry name" value="HATPase_EvgS-ArcB-TorS-like"/>
    <property type="match status" value="1"/>
</dbReference>
<dbReference type="EMBL" id="VSSQ01000115">
    <property type="protein sequence ID" value="MPL78296.1"/>
    <property type="molecule type" value="Genomic_DNA"/>
</dbReference>
<dbReference type="SUPFAM" id="SSF55874">
    <property type="entry name" value="ATPase domain of HSP90 chaperone/DNA topoisomerase II/histidine kinase"/>
    <property type="match status" value="1"/>
</dbReference>
<evidence type="ECO:0000313" key="10">
    <source>
        <dbReference type="EMBL" id="MPL78296.1"/>
    </source>
</evidence>
<evidence type="ECO:0000256" key="7">
    <source>
        <dbReference type="ARBA" id="ARBA00023136"/>
    </source>
</evidence>
<dbReference type="PANTHER" id="PTHR43711">
    <property type="entry name" value="TWO-COMPONENT HISTIDINE KINASE"/>
    <property type="match status" value="1"/>
</dbReference>
<dbReference type="PRINTS" id="PR00344">
    <property type="entry name" value="BCTRLSENSOR"/>
</dbReference>
<evidence type="ECO:0000256" key="8">
    <source>
        <dbReference type="SAM" id="Phobius"/>
    </source>
</evidence>
<dbReference type="InterPro" id="IPR036097">
    <property type="entry name" value="HisK_dim/P_sf"/>
</dbReference>
<comment type="catalytic activity">
    <reaction evidence="1">
        <text>ATP + protein L-histidine = ADP + protein N-phospho-L-histidine.</text>
        <dbReference type="EC" id="2.7.13.3"/>
    </reaction>
</comment>
<feature type="transmembrane region" description="Helical" evidence="8">
    <location>
        <begin position="44"/>
        <end position="62"/>
    </location>
</feature>